<name>A0A916JWZ8_9MICO</name>
<evidence type="ECO:0000313" key="3">
    <source>
        <dbReference type="EMBL" id="CAG7611941.1"/>
    </source>
</evidence>
<feature type="domain" description="BD-FAE-like" evidence="2">
    <location>
        <begin position="23"/>
        <end position="218"/>
    </location>
</feature>
<dbReference type="InterPro" id="IPR050300">
    <property type="entry name" value="GDXG_lipolytic_enzyme"/>
</dbReference>
<accession>A0A916JWZ8</accession>
<dbReference type="EC" id="3.1.1.-" evidence="3"/>
<proteinExistence type="predicted"/>
<keyword evidence="4" id="KW-1185">Reference proteome</keyword>
<gene>
    <name evidence="3" type="primary">aes</name>
    <name evidence="3" type="ORF">LEUCIP111803_01505</name>
</gene>
<sequence>MTDAVRSQRGITYRSVDGIDLELDLHVPTGAEAPPLAIYFHGGGFEVGTRSDYEETRALALAARGIAVATVGYRLAAAAPFPAPLEDARAAAAWLRAHGAEYGVATERIGSVGASAGGYLAAMLALEVDGAPPVVDAAVPWFGPLDLAFMTGGTPLELELFDPAESFLGAAYDPRRPEHVGLNPIANVTRGASPFLLLTGDRDRVIDAAVSERFHTALTLAGVPSTLVTVGGAGHEDPAIDAPEYADLIAGFLRSRLGGAA</sequence>
<dbReference type="Pfam" id="PF20434">
    <property type="entry name" value="BD-FAE"/>
    <property type="match status" value="1"/>
</dbReference>
<dbReference type="PANTHER" id="PTHR48081">
    <property type="entry name" value="AB HYDROLASE SUPERFAMILY PROTEIN C4A8.06C"/>
    <property type="match status" value="1"/>
</dbReference>
<comment type="caution">
    <text evidence="3">The sequence shown here is derived from an EMBL/GenBank/DDBJ whole genome shotgun (WGS) entry which is preliminary data.</text>
</comment>
<organism evidence="3 4">
    <name type="scientific">Leucobacter soli</name>
    <dbReference type="NCBI Taxonomy" id="2812850"/>
    <lineage>
        <taxon>Bacteria</taxon>
        <taxon>Bacillati</taxon>
        <taxon>Actinomycetota</taxon>
        <taxon>Actinomycetes</taxon>
        <taxon>Micrococcales</taxon>
        <taxon>Microbacteriaceae</taxon>
        <taxon>Leucobacter</taxon>
    </lineage>
</organism>
<dbReference type="PANTHER" id="PTHR48081:SF13">
    <property type="entry name" value="ALPHA_BETA HYDROLASE"/>
    <property type="match status" value="1"/>
</dbReference>
<dbReference type="Proteomes" id="UP000693892">
    <property type="component" value="Unassembled WGS sequence"/>
</dbReference>
<reference evidence="3" key="1">
    <citation type="submission" date="2021-06" db="EMBL/GenBank/DDBJ databases">
        <authorList>
            <person name="Criscuolo A."/>
        </authorList>
    </citation>
    <scope>NUCLEOTIDE SEQUENCE</scope>
    <source>
        <strain evidence="3">CIP111803</strain>
    </source>
</reference>
<dbReference type="GO" id="GO:0016787">
    <property type="term" value="F:hydrolase activity"/>
    <property type="evidence" value="ECO:0007669"/>
    <property type="project" value="UniProtKB-KW"/>
</dbReference>
<dbReference type="AlphaFoldDB" id="A0A916JWZ8"/>
<dbReference type="EMBL" id="CAJVAP010000015">
    <property type="protein sequence ID" value="CAG7611941.1"/>
    <property type="molecule type" value="Genomic_DNA"/>
</dbReference>
<dbReference type="InterPro" id="IPR049492">
    <property type="entry name" value="BD-FAE-like_dom"/>
</dbReference>
<dbReference type="RefSeq" id="WP_218115109.1">
    <property type="nucleotide sequence ID" value="NZ_CAJVAP010000015.1"/>
</dbReference>
<keyword evidence="1 3" id="KW-0378">Hydrolase</keyword>
<evidence type="ECO:0000256" key="1">
    <source>
        <dbReference type="ARBA" id="ARBA00022801"/>
    </source>
</evidence>
<evidence type="ECO:0000259" key="2">
    <source>
        <dbReference type="Pfam" id="PF20434"/>
    </source>
</evidence>
<evidence type="ECO:0000313" key="4">
    <source>
        <dbReference type="Proteomes" id="UP000693892"/>
    </source>
</evidence>
<protein>
    <submittedName>
        <fullName evidence="3">Acetyl esterase</fullName>
        <ecNumber evidence="3">3.1.1.-</ecNumber>
    </submittedName>
</protein>